<dbReference type="InterPro" id="IPR011763">
    <property type="entry name" value="COA_CT_C"/>
</dbReference>
<dbReference type="InterPro" id="IPR000438">
    <property type="entry name" value="Acetyl_CoA_COase_Trfase_b_su"/>
</dbReference>
<keyword evidence="13 20" id="KW-0862">Zinc</keyword>
<comment type="similarity">
    <text evidence="4">In the N-terminal section; belongs to the AccD/PCCB family.</text>
</comment>
<feature type="binding site" evidence="20">
    <location>
        <position position="34"/>
    </location>
    <ligand>
        <name>Zn(2+)</name>
        <dbReference type="ChEBI" id="CHEBI:29105"/>
    </ligand>
</feature>
<evidence type="ECO:0000256" key="5">
    <source>
        <dbReference type="ARBA" id="ARBA00011664"/>
    </source>
</evidence>
<evidence type="ECO:0000256" key="4">
    <source>
        <dbReference type="ARBA" id="ARBA00010284"/>
    </source>
</evidence>
<evidence type="ECO:0000256" key="6">
    <source>
        <dbReference type="ARBA" id="ARBA00022490"/>
    </source>
</evidence>
<evidence type="ECO:0000256" key="8">
    <source>
        <dbReference type="ARBA" id="ARBA00022679"/>
    </source>
</evidence>
<reference evidence="23 24" key="1">
    <citation type="submission" date="2024-03" db="EMBL/GenBank/DDBJ databases">
        <title>Draft genome sequence of Pseudonocardia tropica JCM 19149.</title>
        <authorList>
            <person name="Butdee W."/>
            <person name="Duangmal K."/>
        </authorList>
    </citation>
    <scope>NUCLEOTIDE SEQUENCE [LARGE SCALE GENOMIC DNA]</scope>
    <source>
        <strain evidence="23 24">JCM 19149</strain>
    </source>
</reference>
<evidence type="ECO:0000256" key="18">
    <source>
        <dbReference type="ARBA" id="ARBA00049152"/>
    </source>
</evidence>
<comment type="caution">
    <text evidence="23">The sequence shown here is derived from an EMBL/GenBank/DDBJ whole genome shotgun (WGS) entry which is preliminary data.</text>
</comment>
<dbReference type="RefSeq" id="WP_345640580.1">
    <property type="nucleotide sequence ID" value="NZ_JBEDNP010000019.1"/>
</dbReference>
<evidence type="ECO:0000256" key="15">
    <source>
        <dbReference type="ARBA" id="ARBA00023098"/>
    </source>
</evidence>
<dbReference type="Pfam" id="PF17848">
    <property type="entry name" value="Zn_ribbon_ACC"/>
    <property type="match status" value="1"/>
</dbReference>
<comment type="similarity">
    <text evidence="20">Belongs to the AccD/PCCB family.</text>
</comment>
<comment type="subunit">
    <text evidence="5">Acetyl-CoA carboxylase is a heterotetramer composed of biotin carboxyl carrier protein (AccB), biotin carboxylase (AccC) and two subunits of ACCase subunit beta/alpha.</text>
</comment>
<evidence type="ECO:0000256" key="16">
    <source>
        <dbReference type="ARBA" id="ARBA00023160"/>
    </source>
</evidence>
<dbReference type="Pfam" id="PF03255">
    <property type="entry name" value="ACCA"/>
    <property type="match status" value="1"/>
</dbReference>
<evidence type="ECO:0000313" key="23">
    <source>
        <dbReference type="EMBL" id="MEQ3541880.1"/>
    </source>
</evidence>
<dbReference type="PANTHER" id="PTHR42853:SF3">
    <property type="entry name" value="ACETYL-COENZYME A CARBOXYLASE CARBOXYL TRANSFERASE SUBUNIT ALPHA, CHLOROPLASTIC"/>
    <property type="match status" value="1"/>
</dbReference>
<evidence type="ECO:0000259" key="21">
    <source>
        <dbReference type="PROSITE" id="PS50980"/>
    </source>
</evidence>
<dbReference type="GO" id="GO:0003989">
    <property type="term" value="F:acetyl-CoA carboxylase activity"/>
    <property type="evidence" value="ECO:0007669"/>
    <property type="project" value="UniProtKB-EC"/>
</dbReference>
<evidence type="ECO:0000259" key="22">
    <source>
        <dbReference type="PROSITE" id="PS50989"/>
    </source>
</evidence>
<keyword evidence="23" id="KW-0436">Ligase</keyword>
<keyword evidence="8 19" id="KW-0808">Transferase</keyword>
<evidence type="ECO:0000256" key="9">
    <source>
        <dbReference type="ARBA" id="ARBA00022723"/>
    </source>
</evidence>
<keyword evidence="9 20" id="KW-0479">Metal-binding</keyword>
<name>A0ABV1K0Y6_9PSEU</name>
<comment type="function">
    <text evidence="17 20">Component of the acetyl coenzyme A carboxylase (ACC) complex. Biotin carboxylase (BC) catalyzes the carboxylation of biotin on its carrier protein (BCCP) and then the CO(2) group is transferred by the transcarboxylase to acetyl-CoA to form malonyl-CoA.</text>
</comment>
<dbReference type="PANTHER" id="PTHR42853">
    <property type="entry name" value="ACETYL-COENZYME A CARBOXYLASE CARBOXYL TRANSFERASE SUBUNIT ALPHA"/>
    <property type="match status" value="1"/>
</dbReference>
<evidence type="ECO:0000313" key="24">
    <source>
        <dbReference type="Proteomes" id="UP001464923"/>
    </source>
</evidence>
<dbReference type="HAMAP" id="MF_00823">
    <property type="entry name" value="AcetylCoA_CT_alpha"/>
    <property type="match status" value="1"/>
</dbReference>
<dbReference type="Gene3D" id="3.90.226.10">
    <property type="entry name" value="2-enoyl-CoA Hydratase, Chain A, domain 1"/>
    <property type="match status" value="2"/>
</dbReference>
<comment type="similarity">
    <text evidence="3">In the C-terminal section; belongs to the AccA family.</text>
</comment>
<evidence type="ECO:0000256" key="17">
    <source>
        <dbReference type="ARBA" id="ARBA00025280"/>
    </source>
</evidence>
<sequence>MTITPERGWLQCPGCQALLYRRRYDRTDRVCPECGAHGALTAPERLANLLDEGSVTPFTTIHSDVDPLGFVDAKPYPQRVAEARRRTGLDEAVLCARGELGGHRVVVAAMDFRFLGGSLGCAVGEAITAAGEVALAERTPLVIVCASGGARMQEGVLALMQMAKTAQMLSTLREAGLLTVSLVTDPTYGGVAASFATLCDVIVAEPGARMGFAGRRVIEQTIRERLPAGFQTAEHLLAHGMIDRVVPRAELREILGRLLGFACAPVADGDRTGPTTLVRELSRREPWEAVRHARDIGRPTTVDYIAHVVEDFVELHGDRRGTDDPAVVAGLGRLHGRAVAVVGTQKGHDAAELSARRFGMPEPAGYRKAARVMRLAETLSLPVVTLVDTAGAHPGVEAELHGQSVAVAENIATMAGLTVPIVAVVTGEGGSGGALALAVADQVLACSDAVYSVISPEGCASILWQDAAQAPRAAAALQVDAASLLRLGVIDGVVPEPPGGAHTDPAATAHALADAVSVCLRRLDGVPAAELVHRRRARFRAFGAETGRLPAVERETA</sequence>
<evidence type="ECO:0000256" key="12">
    <source>
        <dbReference type="ARBA" id="ARBA00022832"/>
    </source>
</evidence>
<evidence type="ECO:0000256" key="19">
    <source>
        <dbReference type="HAMAP-Rule" id="MF_00823"/>
    </source>
</evidence>
<proteinExistence type="inferred from homology"/>
<keyword evidence="11 20" id="KW-0863">Zinc-finger</keyword>
<keyword evidence="7 19" id="KW-0444">Lipid biosynthesis</keyword>
<keyword evidence="12 19" id="KW-0276">Fatty acid metabolism</keyword>
<comment type="pathway">
    <text evidence="2 19">Lipid metabolism; malonyl-CoA biosynthesis; malonyl-CoA from acetyl-CoA: step 1/1.</text>
</comment>
<dbReference type="Proteomes" id="UP001464923">
    <property type="component" value="Unassembled WGS sequence"/>
</dbReference>
<dbReference type="PROSITE" id="PS50989">
    <property type="entry name" value="COA_CT_CTER"/>
    <property type="match status" value="1"/>
</dbReference>
<dbReference type="PROSITE" id="PS50980">
    <property type="entry name" value="COA_CT_NTER"/>
    <property type="match status" value="1"/>
</dbReference>
<dbReference type="InterPro" id="IPR029045">
    <property type="entry name" value="ClpP/crotonase-like_dom_sf"/>
</dbReference>
<dbReference type="SUPFAM" id="SSF52096">
    <property type="entry name" value="ClpP/crotonase"/>
    <property type="match status" value="2"/>
</dbReference>
<feature type="domain" description="CoA carboxyltransferase N-terminal" evidence="21">
    <location>
        <begin position="8"/>
        <end position="277"/>
    </location>
</feature>
<comment type="cofactor">
    <cofactor evidence="20">
        <name>Zn(2+)</name>
        <dbReference type="ChEBI" id="CHEBI:29105"/>
    </cofactor>
    <text evidence="20">Binds 1 zinc ion per subunit.</text>
</comment>
<keyword evidence="6 19" id="KW-0963">Cytoplasm</keyword>
<feature type="domain" description="CoA carboxyltransferase C-terminal" evidence="22">
    <location>
        <begin position="273"/>
        <end position="522"/>
    </location>
</feature>
<feature type="binding site" evidence="20">
    <location>
        <position position="12"/>
    </location>
    <ligand>
        <name>Zn(2+)</name>
        <dbReference type="ChEBI" id="CHEBI:29105"/>
    </ligand>
</feature>
<keyword evidence="10 19" id="KW-0547">Nucleotide-binding</keyword>
<protein>
    <recommendedName>
        <fullName evidence="19 20">Multifunctional fusion protein</fullName>
    </recommendedName>
    <domain>
        <recommendedName>
            <fullName evidence="19">Acetyl-coenzyme A carboxylase carboxyl transferase subunit alpha</fullName>
            <shortName evidence="19">ACCase subunit alpha</shortName>
            <shortName evidence="19">Acetyl-CoA carboxylase carboxyltransferase subunit alpha</shortName>
            <ecNumber evidence="19">2.1.3.15</ecNumber>
        </recommendedName>
    </domain>
    <domain>
        <recommendedName>
            <fullName evidence="20">Acetyl-coenzyme A carboxylase carboxyl transferase subunit beta</fullName>
            <shortName evidence="20">ACCase subunit beta</shortName>
            <shortName evidence="20">Acetyl-CoA carboxylase carboxyltransferase subunit beta</shortName>
        </recommendedName>
    </domain>
</protein>
<dbReference type="HAMAP" id="MF_01395">
    <property type="entry name" value="AcetylCoA_CT_beta"/>
    <property type="match status" value="1"/>
</dbReference>
<evidence type="ECO:0000256" key="10">
    <source>
        <dbReference type="ARBA" id="ARBA00022741"/>
    </source>
</evidence>
<feature type="zinc finger region" description="C4-type" evidence="20">
    <location>
        <begin position="12"/>
        <end position="34"/>
    </location>
</feature>
<comment type="similarity">
    <text evidence="19">Belongs to the AccA family.</text>
</comment>
<keyword evidence="15 19" id="KW-0443">Lipid metabolism</keyword>
<keyword evidence="24" id="KW-1185">Reference proteome</keyword>
<feature type="binding site" evidence="20">
    <location>
        <position position="15"/>
    </location>
    <ligand>
        <name>Zn(2+)</name>
        <dbReference type="ChEBI" id="CHEBI:29105"/>
    </ligand>
</feature>
<evidence type="ECO:0000256" key="7">
    <source>
        <dbReference type="ARBA" id="ARBA00022516"/>
    </source>
</evidence>
<evidence type="ECO:0000256" key="20">
    <source>
        <dbReference type="HAMAP-Rule" id="MF_01395"/>
    </source>
</evidence>
<dbReference type="NCBIfam" id="TIGR00515">
    <property type="entry name" value="accD"/>
    <property type="match status" value="1"/>
</dbReference>
<organism evidence="23 24">
    <name type="scientific">Pseudonocardia tropica</name>
    <dbReference type="NCBI Taxonomy" id="681289"/>
    <lineage>
        <taxon>Bacteria</taxon>
        <taxon>Bacillati</taxon>
        <taxon>Actinomycetota</taxon>
        <taxon>Actinomycetes</taxon>
        <taxon>Pseudonocardiales</taxon>
        <taxon>Pseudonocardiaceae</taxon>
        <taxon>Pseudonocardia</taxon>
    </lineage>
</organism>
<dbReference type="InterPro" id="IPR001095">
    <property type="entry name" value="Acetyl_CoA_COase_a_su"/>
</dbReference>
<evidence type="ECO:0000256" key="1">
    <source>
        <dbReference type="ARBA" id="ARBA00004496"/>
    </source>
</evidence>
<dbReference type="InterPro" id="IPR041010">
    <property type="entry name" value="Znf-ACC"/>
</dbReference>
<evidence type="ECO:0000256" key="3">
    <source>
        <dbReference type="ARBA" id="ARBA00006276"/>
    </source>
</evidence>
<gene>
    <name evidence="20 23" type="primary">accD</name>
    <name evidence="19" type="synonym">accA</name>
    <name evidence="23" type="ORF">WHI96_24005</name>
</gene>
<dbReference type="EMBL" id="JBEDNP010000019">
    <property type="protein sequence ID" value="MEQ3541880.1"/>
    <property type="molecule type" value="Genomic_DNA"/>
</dbReference>
<keyword evidence="14 19" id="KW-0067">ATP-binding</keyword>
<comment type="subunit">
    <text evidence="19">Acetyl-CoA carboxylase is a heterohexamer composed of biotin carboxyl carrier protein (AccB), biotin carboxylase (AccC) and two subunits each of ACCase subunit alpha (AccA) and ACCase subunit beta (AccD).</text>
</comment>
<comment type="catalytic activity">
    <reaction evidence="18 19">
        <text>N(6)-carboxybiotinyl-L-lysyl-[protein] + acetyl-CoA = N(6)-biotinyl-L-lysyl-[protein] + malonyl-CoA</text>
        <dbReference type="Rhea" id="RHEA:54728"/>
        <dbReference type="Rhea" id="RHEA-COMP:10505"/>
        <dbReference type="Rhea" id="RHEA-COMP:10506"/>
        <dbReference type="ChEBI" id="CHEBI:57288"/>
        <dbReference type="ChEBI" id="CHEBI:57384"/>
        <dbReference type="ChEBI" id="CHEBI:83144"/>
        <dbReference type="ChEBI" id="CHEBI:83145"/>
        <dbReference type="EC" id="2.1.3.15"/>
    </reaction>
</comment>
<comment type="function">
    <text evidence="19">Component of the acetyl coenzyme A carboxylase (ACC) complex. First, biotin carboxylase catalyzes the carboxylation of biotin on its carrier protein (BCCP) and then the CO(2) group is transferred by the carboxyltransferase to acetyl-CoA to form malonyl-CoA.</text>
</comment>
<evidence type="ECO:0000256" key="2">
    <source>
        <dbReference type="ARBA" id="ARBA00004956"/>
    </source>
</evidence>
<dbReference type="NCBIfam" id="NF041504">
    <property type="entry name" value="AccA_sub"/>
    <property type="match status" value="1"/>
</dbReference>
<comment type="subcellular location">
    <subcellularLocation>
        <location evidence="1 19">Cytoplasm</location>
    </subcellularLocation>
</comment>
<evidence type="ECO:0000256" key="13">
    <source>
        <dbReference type="ARBA" id="ARBA00022833"/>
    </source>
</evidence>
<evidence type="ECO:0000256" key="14">
    <source>
        <dbReference type="ARBA" id="ARBA00022840"/>
    </source>
</evidence>
<evidence type="ECO:0000256" key="11">
    <source>
        <dbReference type="ARBA" id="ARBA00022771"/>
    </source>
</evidence>
<dbReference type="PRINTS" id="PR01070">
    <property type="entry name" value="ACCCTRFRASEB"/>
</dbReference>
<accession>A0ABV1K0Y6</accession>
<feature type="binding site" evidence="20">
    <location>
        <position position="31"/>
    </location>
    <ligand>
        <name>Zn(2+)</name>
        <dbReference type="ChEBI" id="CHEBI:29105"/>
    </ligand>
</feature>
<dbReference type="EC" id="2.1.3.15" evidence="19"/>
<dbReference type="InterPro" id="IPR011762">
    <property type="entry name" value="COA_CT_N"/>
</dbReference>
<keyword evidence="16 19" id="KW-0275">Fatty acid biosynthesis</keyword>